<evidence type="ECO:0000313" key="6">
    <source>
        <dbReference type="EMBL" id="PQJ80569.1"/>
    </source>
</evidence>
<evidence type="ECO:0000256" key="3">
    <source>
        <dbReference type="ARBA" id="ARBA00022840"/>
    </source>
</evidence>
<dbReference type="Proteomes" id="UP000238882">
    <property type="component" value="Unassembled WGS sequence"/>
</dbReference>
<dbReference type="SUPFAM" id="SSF100950">
    <property type="entry name" value="NagB/RpiA/CoA transferase-like"/>
    <property type="match status" value="1"/>
</dbReference>
<dbReference type="GO" id="GO:0005524">
    <property type="term" value="F:ATP binding"/>
    <property type="evidence" value="ECO:0007669"/>
    <property type="project" value="UniProtKB-KW"/>
</dbReference>
<keyword evidence="5" id="KW-0479">Metal-binding</keyword>
<feature type="binding site" evidence="4">
    <location>
        <position position="55"/>
    </location>
    <ligand>
        <name>substrate</name>
    </ligand>
</feature>
<dbReference type="InterPro" id="IPR002698">
    <property type="entry name" value="FTHF_cligase"/>
</dbReference>
<feature type="binding site" evidence="4">
    <location>
        <begin position="3"/>
        <end position="7"/>
    </location>
    <ligand>
        <name>ATP</name>
        <dbReference type="ChEBI" id="CHEBI:30616"/>
    </ligand>
</feature>
<evidence type="ECO:0000256" key="4">
    <source>
        <dbReference type="PIRSR" id="PIRSR006806-1"/>
    </source>
</evidence>
<dbReference type="InterPro" id="IPR024185">
    <property type="entry name" value="FTHF_cligase-like_sf"/>
</dbReference>
<dbReference type="PANTHER" id="PTHR23407:SF1">
    <property type="entry name" value="5-FORMYLTETRAHYDROFOLATE CYCLO-LIGASE"/>
    <property type="match status" value="1"/>
</dbReference>
<keyword evidence="6" id="KW-0436">Ligase</keyword>
<comment type="similarity">
    <text evidence="1 5">Belongs to the 5-formyltetrahydrofolate cyclo-ligase family.</text>
</comment>
<dbReference type="EC" id="6.3.3.2" evidence="5"/>
<comment type="catalytic activity">
    <reaction evidence="5">
        <text>(6S)-5-formyl-5,6,7,8-tetrahydrofolate + ATP = (6R)-5,10-methenyltetrahydrofolate + ADP + phosphate</text>
        <dbReference type="Rhea" id="RHEA:10488"/>
        <dbReference type="ChEBI" id="CHEBI:30616"/>
        <dbReference type="ChEBI" id="CHEBI:43474"/>
        <dbReference type="ChEBI" id="CHEBI:57455"/>
        <dbReference type="ChEBI" id="CHEBI:57457"/>
        <dbReference type="ChEBI" id="CHEBI:456216"/>
        <dbReference type="EC" id="6.3.3.2"/>
    </reaction>
</comment>
<dbReference type="GO" id="GO:0030272">
    <property type="term" value="F:5-formyltetrahydrofolate cyclo-ligase activity"/>
    <property type="evidence" value="ECO:0007669"/>
    <property type="project" value="UniProtKB-EC"/>
</dbReference>
<dbReference type="NCBIfam" id="TIGR02727">
    <property type="entry name" value="MTHFS_bact"/>
    <property type="match status" value="1"/>
</dbReference>
<keyword evidence="3 4" id="KW-0067">ATP-binding</keyword>
<dbReference type="InterPro" id="IPR037171">
    <property type="entry name" value="NagB/RpiA_transferase-like"/>
</dbReference>
<proteinExistence type="inferred from homology"/>
<reference evidence="6 7" key="1">
    <citation type="submission" date="2016-12" db="EMBL/GenBank/DDBJ databases">
        <title>Trade-off between light-utilization and light-protection in marine flavobacteria.</title>
        <authorList>
            <person name="Kumagai Y."/>
            <person name="Yoshizawa S."/>
            <person name="Kogure K."/>
            <person name="Iwasaki W."/>
        </authorList>
    </citation>
    <scope>NUCLEOTIDE SEQUENCE [LARGE SCALE GENOMIC DNA]</scope>
    <source>
        <strain evidence="6 7">NBRC 108759</strain>
    </source>
</reference>
<protein>
    <recommendedName>
        <fullName evidence="5">5-formyltetrahydrofolate cyclo-ligase</fullName>
        <ecNumber evidence="5">6.3.3.2</ecNumber>
    </recommendedName>
</protein>
<dbReference type="GO" id="GO:0035999">
    <property type="term" value="P:tetrahydrofolate interconversion"/>
    <property type="evidence" value="ECO:0007669"/>
    <property type="project" value="TreeGrafter"/>
</dbReference>
<dbReference type="AlphaFoldDB" id="A0A2S7WSJ9"/>
<dbReference type="Pfam" id="PF01812">
    <property type="entry name" value="5-FTHF_cyc-lig"/>
    <property type="match status" value="1"/>
</dbReference>
<evidence type="ECO:0000256" key="5">
    <source>
        <dbReference type="RuleBase" id="RU361279"/>
    </source>
</evidence>
<dbReference type="GO" id="GO:0009396">
    <property type="term" value="P:folic acid-containing compound biosynthetic process"/>
    <property type="evidence" value="ECO:0007669"/>
    <property type="project" value="TreeGrafter"/>
</dbReference>
<dbReference type="GO" id="GO:0046872">
    <property type="term" value="F:metal ion binding"/>
    <property type="evidence" value="ECO:0007669"/>
    <property type="project" value="UniProtKB-KW"/>
</dbReference>
<evidence type="ECO:0000313" key="7">
    <source>
        <dbReference type="Proteomes" id="UP000238882"/>
    </source>
</evidence>
<dbReference type="PANTHER" id="PTHR23407">
    <property type="entry name" value="ATPASE INHIBITOR/5-FORMYLTETRAHYDROFOLATE CYCLO-LIGASE"/>
    <property type="match status" value="1"/>
</dbReference>
<comment type="caution">
    <text evidence="6">The sequence shown here is derived from an EMBL/GenBank/DDBJ whole genome shotgun (WGS) entry which is preliminary data.</text>
</comment>
<evidence type="ECO:0000256" key="2">
    <source>
        <dbReference type="ARBA" id="ARBA00022741"/>
    </source>
</evidence>
<name>A0A2S7WSJ9_9FLAO</name>
<sequence>MLKSELRKIYKQKRNDLTFEEIQKLQENIYQQIYDLDISQIKTVHLFLTLEKFKEIDTQPIIDYFRSQNKRIVVSKSDFSKNTLTHFYLGKDTEIALNKYGIPEPKNAKKALEKALDLVFVPLLISDEKHYRVGYGKGFYDRFLANCRKDCKKIGLNFFKPISKISDINEFDVALDDVIYPSLLLSKLSFPT</sequence>
<keyword evidence="5" id="KW-0460">Magnesium</keyword>
<dbReference type="EMBL" id="MSCN01000001">
    <property type="protein sequence ID" value="PQJ80569.1"/>
    <property type="molecule type" value="Genomic_DNA"/>
</dbReference>
<organism evidence="6 7">
    <name type="scientific">Polaribacter porphyrae</name>
    <dbReference type="NCBI Taxonomy" id="1137780"/>
    <lineage>
        <taxon>Bacteria</taxon>
        <taxon>Pseudomonadati</taxon>
        <taxon>Bacteroidota</taxon>
        <taxon>Flavobacteriia</taxon>
        <taxon>Flavobacteriales</taxon>
        <taxon>Flavobacteriaceae</taxon>
    </lineage>
</organism>
<gene>
    <name evidence="6" type="ORF">BTO18_15900</name>
</gene>
<evidence type="ECO:0000256" key="1">
    <source>
        <dbReference type="ARBA" id="ARBA00010638"/>
    </source>
</evidence>
<accession>A0A2S7WSJ9</accession>
<dbReference type="PIRSF" id="PIRSF006806">
    <property type="entry name" value="FTHF_cligase"/>
    <property type="match status" value="1"/>
</dbReference>
<dbReference type="OrthoDB" id="9801938at2"/>
<dbReference type="RefSeq" id="WP_105017171.1">
    <property type="nucleotide sequence ID" value="NZ_MSCN01000001.1"/>
</dbReference>
<feature type="binding site" evidence="4">
    <location>
        <begin position="132"/>
        <end position="140"/>
    </location>
    <ligand>
        <name>ATP</name>
        <dbReference type="ChEBI" id="CHEBI:30616"/>
    </ligand>
</feature>
<keyword evidence="7" id="KW-1185">Reference proteome</keyword>
<comment type="cofactor">
    <cofactor evidence="5">
        <name>Mg(2+)</name>
        <dbReference type="ChEBI" id="CHEBI:18420"/>
    </cofactor>
</comment>
<feature type="binding site" evidence="4">
    <location>
        <position position="48"/>
    </location>
    <ligand>
        <name>substrate</name>
    </ligand>
</feature>
<dbReference type="Gene3D" id="3.40.50.10420">
    <property type="entry name" value="NagB/RpiA/CoA transferase-like"/>
    <property type="match status" value="1"/>
</dbReference>
<keyword evidence="2 4" id="KW-0547">Nucleotide-binding</keyword>